<dbReference type="EMBL" id="GGEC01017229">
    <property type="protein sequence ID" value="MBW97712.1"/>
    <property type="molecule type" value="Transcribed_RNA"/>
</dbReference>
<protein>
    <submittedName>
        <fullName evidence="1">PHD finger protein ING2</fullName>
    </submittedName>
</protein>
<name>A0A2P2JW96_RHIMU</name>
<organism evidence="1">
    <name type="scientific">Rhizophora mucronata</name>
    <name type="common">Asiatic mangrove</name>
    <dbReference type="NCBI Taxonomy" id="61149"/>
    <lineage>
        <taxon>Eukaryota</taxon>
        <taxon>Viridiplantae</taxon>
        <taxon>Streptophyta</taxon>
        <taxon>Embryophyta</taxon>
        <taxon>Tracheophyta</taxon>
        <taxon>Spermatophyta</taxon>
        <taxon>Magnoliopsida</taxon>
        <taxon>eudicotyledons</taxon>
        <taxon>Gunneridae</taxon>
        <taxon>Pentapetalae</taxon>
        <taxon>rosids</taxon>
        <taxon>fabids</taxon>
        <taxon>Malpighiales</taxon>
        <taxon>Rhizophoraceae</taxon>
        <taxon>Rhizophora</taxon>
    </lineage>
</organism>
<proteinExistence type="predicted"/>
<reference evidence="1" key="1">
    <citation type="submission" date="2018-02" db="EMBL/GenBank/DDBJ databases">
        <title>Rhizophora mucronata_Transcriptome.</title>
        <authorList>
            <person name="Meera S.P."/>
            <person name="Sreeshan A."/>
            <person name="Augustine A."/>
        </authorList>
    </citation>
    <scope>NUCLEOTIDE SEQUENCE</scope>
    <source>
        <tissue evidence="1">Leaf</tissue>
    </source>
</reference>
<evidence type="ECO:0000313" key="1">
    <source>
        <dbReference type="EMBL" id="MBW97712.1"/>
    </source>
</evidence>
<accession>A0A2P2JW96</accession>
<sequence>MITWSMQARYRPSFKGCSIPSENSMIGPSP</sequence>
<dbReference type="AlphaFoldDB" id="A0A2P2JW96"/>